<sequence>MGKVISFINQKGGVGKTTMAFNTAFALAQKGKKVLAIDLDPQANLTLLFEAKNNYNLHHLLINSIKELKMIHVPAMLSEILHYSKGNAVVDLIPGGQELSGFDLTVAGINAPRQLILRKFLEINTLKDRYDYIVIDCPPTLGLLVINALCASDGVIIPFKADDFSQKGLEHFYQVLSDISDMGIVKSPDIVLHVPNLVDLRRKQENDDLTKIIEIVDQEIGEGKVFSPFLNKAGLVKSLSGRKSVFDFKGQDFNELREKFTGIADKIEEWANVRQQ</sequence>
<dbReference type="InterPro" id="IPR027417">
    <property type="entry name" value="P-loop_NTPase"/>
</dbReference>
<dbReference type="Gene3D" id="3.40.50.300">
    <property type="entry name" value="P-loop containing nucleotide triphosphate hydrolases"/>
    <property type="match status" value="1"/>
</dbReference>
<dbReference type="InterPro" id="IPR025669">
    <property type="entry name" value="AAA_dom"/>
</dbReference>
<dbReference type="Proteomes" id="UP000235584">
    <property type="component" value="Chromosome"/>
</dbReference>
<dbReference type="SUPFAM" id="SSF52540">
    <property type="entry name" value="P-loop containing nucleoside triphosphate hydrolases"/>
    <property type="match status" value="1"/>
</dbReference>
<dbReference type="CDD" id="cd02042">
    <property type="entry name" value="ParAB_family"/>
    <property type="match status" value="1"/>
</dbReference>
<evidence type="ECO:0000313" key="2">
    <source>
        <dbReference type="EMBL" id="AUN98449.1"/>
    </source>
</evidence>
<name>A0A2K9NSF5_BACTC</name>
<evidence type="ECO:0000259" key="1">
    <source>
        <dbReference type="Pfam" id="PF13614"/>
    </source>
</evidence>
<organism evidence="2 3">
    <name type="scientific">Bacteriovorax stolpii</name>
    <name type="common">Bdellovibrio stolpii</name>
    <dbReference type="NCBI Taxonomy" id="960"/>
    <lineage>
        <taxon>Bacteria</taxon>
        <taxon>Pseudomonadati</taxon>
        <taxon>Bdellovibrionota</taxon>
        <taxon>Bacteriovoracia</taxon>
        <taxon>Bacteriovoracales</taxon>
        <taxon>Bacteriovoracaceae</taxon>
        <taxon>Bacteriovorax</taxon>
    </lineage>
</organism>
<dbReference type="Pfam" id="PF13614">
    <property type="entry name" value="AAA_31"/>
    <property type="match status" value="1"/>
</dbReference>
<proteinExistence type="predicted"/>
<dbReference type="KEGG" id="bsto:C0V70_10100"/>
<dbReference type="AlphaFoldDB" id="A0A2K9NSF5"/>
<dbReference type="PANTHER" id="PTHR13696:SF99">
    <property type="entry name" value="COBYRINIC ACID AC-DIAMIDE SYNTHASE"/>
    <property type="match status" value="1"/>
</dbReference>
<feature type="domain" description="AAA" evidence="1">
    <location>
        <begin position="3"/>
        <end position="181"/>
    </location>
</feature>
<evidence type="ECO:0000313" key="3">
    <source>
        <dbReference type="Proteomes" id="UP000235584"/>
    </source>
</evidence>
<keyword evidence="3" id="KW-1185">Reference proteome</keyword>
<accession>A0A2K9NSF5</accession>
<protein>
    <recommendedName>
        <fullName evidence="1">AAA domain-containing protein</fullName>
    </recommendedName>
</protein>
<dbReference type="PANTHER" id="PTHR13696">
    <property type="entry name" value="P-LOOP CONTAINING NUCLEOSIDE TRIPHOSPHATE HYDROLASE"/>
    <property type="match status" value="1"/>
</dbReference>
<dbReference type="RefSeq" id="WP_102243740.1">
    <property type="nucleotide sequence ID" value="NZ_CP025704.1"/>
</dbReference>
<gene>
    <name evidence="2" type="ORF">C0V70_10100</name>
</gene>
<dbReference type="EMBL" id="CP025704">
    <property type="protein sequence ID" value="AUN98449.1"/>
    <property type="molecule type" value="Genomic_DNA"/>
</dbReference>
<reference evidence="2 3" key="1">
    <citation type="submission" date="2018-01" db="EMBL/GenBank/DDBJ databases">
        <title>Complete genome sequence of Bacteriovorax stolpii DSM12778.</title>
        <authorList>
            <person name="Tang B."/>
            <person name="Chang J."/>
        </authorList>
    </citation>
    <scope>NUCLEOTIDE SEQUENCE [LARGE SCALE GENOMIC DNA]</scope>
    <source>
        <strain evidence="2 3">DSM 12778</strain>
    </source>
</reference>
<dbReference type="InterPro" id="IPR050678">
    <property type="entry name" value="DNA_Partitioning_ATPase"/>
</dbReference>